<accession>A0ABV0V9K8</accession>
<feature type="region of interest" description="Disordered" evidence="1">
    <location>
        <begin position="1"/>
        <end position="20"/>
    </location>
</feature>
<dbReference type="EMBL" id="JAHRIQ010102258">
    <property type="protein sequence ID" value="MEQ2254005.1"/>
    <property type="molecule type" value="Genomic_DNA"/>
</dbReference>
<proteinExistence type="predicted"/>
<gene>
    <name evidence="2" type="ORF">ILYODFUR_038477</name>
</gene>
<organism evidence="2 3">
    <name type="scientific">Ilyodon furcidens</name>
    <name type="common">goldbreast splitfin</name>
    <dbReference type="NCBI Taxonomy" id="33524"/>
    <lineage>
        <taxon>Eukaryota</taxon>
        <taxon>Metazoa</taxon>
        <taxon>Chordata</taxon>
        <taxon>Craniata</taxon>
        <taxon>Vertebrata</taxon>
        <taxon>Euteleostomi</taxon>
        <taxon>Actinopterygii</taxon>
        <taxon>Neopterygii</taxon>
        <taxon>Teleostei</taxon>
        <taxon>Neoteleostei</taxon>
        <taxon>Acanthomorphata</taxon>
        <taxon>Ovalentaria</taxon>
        <taxon>Atherinomorphae</taxon>
        <taxon>Cyprinodontiformes</taxon>
        <taxon>Goodeidae</taxon>
        <taxon>Ilyodon</taxon>
    </lineage>
</organism>
<sequence length="100" mass="10494">MGSAGGISPQRASGSGALRPALDWPGRAWGEGGSQLYRLELYSDPLPGPWLFLGPWTKYPLHSLFPSLGGGTGAPSLPAVLLTQPRCTAGAVTSPYQMRK</sequence>
<protein>
    <submittedName>
        <fullName evidence="2">Uncharacterized protein</fullName>
    </submittedName>
</protein>
<evidence type="ECO:0000313" key="3">
    <source>
        <dbReference type="Proteomes" id="UP001482620"/>
    </source>
</evidence>
<evidence type="ECO:0000256" key="1">
    <source>
        <dbReference type="SAM" id="MobiDB-lite"/>
    </source>
</evidence>
<reference evidence="2 3" key="1">
    <citation type="submission" date="2021-06" db="EMBL/GenBank/DDBJ databases">
        <authorList>
            <person name="Palmer J.M."/>
        </authorList>
    </citation>
    <scope>NUCLEOTIDE SEQUENCE [LARGE SCALE GENOMIC DNA]</scope>
    <source>
        <strain evidence="3">if_2019</strain>
        <tissue evidence="2">Muscle</tissue>
    </source>
</reference>
<keyword evidence="3" id="KW-1185">Reference proteome</keyword>
<evidence type="ECO:0000313" key="2">
    <source>
        <dbReference type="EMBL" id="MEQ2254005.1"/>
    </source>
</evidence>
<comment type="caution">
    <text evidence="2">The sequence shown here is derived from an EMBL/GenBank/DDBJ whole genome shotgun (WGS) entry which is preliminary data.</text>
</comment>
<dbReference type="Proteomes" id="UP001482620">
    <property type="component" value="Unassembled WGS sequence"/>
</dbReference>
<name>A0ABV0V9K8_9TELE</name>